<name>A0A4S8WVV0_AURPU</name>
<evidence type="ECO:0000313" key="1">
    <source>
        <dbReference type="EMBL" id="THV72903.1"/>
    </source>
</evidence>
<reference evidence="3 4" key="1">
    <citation type="submission" date="2018-10" db="EMBL/GenBank/DDBJ databases">
        <title>Fifty Aureobasidium pullulans genomes reveal a recombining polyextremotolerant generalist.</title>
        <authorList>
            <person name="Gostincar C."/>
            <person name="Turk M."/>
            <person name="Zajc J."/>
            <person name="Gunde-Cimerman N."/>
        </authorList>
    </citation>
    <scope>NUCLEOTIDE SEQUENCE [LARGE SCALE GENOMIC DNA]</scope>
    <source>
        <strain evidence="2 4">EXF-11013</strain>
        <strain evidence="1 3">EXF-11900</strain>
    </source>
</reference>
<dbReference type="Proteomes" id="UP000310687">
    <property type="component" value="Unassembled WGS sequence"/>
</dbReference>
<evidence type="ECO:0000313" key="3">
    <source>
        <dbReference type="Proteomes" id="UP000304951"/>
    </source>
</evidence>
<sequence>MIEGEDLLLCPTCGTQFDVPADNPPSGYCRICDDPRQYIPATGQAWTSLKAEAGKHETKWKQDEQDKRIWSIWAEPKVCGYFLSIRGRGVEYAWKKDWASAGWALPCIAASWPIPLPLEQ</sequence>
<dbReference type="AlphaFoldDB" id="A0A4S8WVV0"/>
<dbReference type="EMBL" id="QZAF01000109">
    <property type="protein sequence ID" value="THV72903.1"/>
    <property type="molecule type" value="Genomic_DNA"/>
</dbReference>
<dbReference type="PANTHER" id="PTHR36839">
    <property type="entry name" value="METALLO-BETA-LACTAMASE FAMILY PROTEIN (AFU_ORTHOLOGUE AFUA_5G12770)"/>
    <property type="match status" value="1"/>
</dbReference>
<dbReference type="PANTHER" id="PTHR36839:SF1">
    <property type="entry name" value="METALLO-BETA-LACTAMASE FAMILY PROTEIN (AFU_ORTHOLOGUE AFUA_5G12770)"/>
    <property type="match status" value="1"/>
</dbReference>
<gene>
    <name evidence="2" type="ORF">D6D22_10627</name>
    <name evidence="1" type="ORF">D6D28_03638</name>
</gene>
<protein>
    <submittedName>
        <fullName evidence="2">Uncharacterized protein</fullName>
    </submittedName>
</protein>
<evidence type="ECO:0000313" key="2">
    <source>
        <dbReference type="EMBL" id="THW30703.1"/>
    </source>
</evidence>
<evidence type="ECO:0000313" key="4">
    <source>
        <dbReference type="Proteomes" id="UP000310687"/>
    </source>
</evidence>
<dbReference type="EMBL" id="QZAL01000384">
    <property type="protein sequence ID" value="THW30703.1"/>
    <property type="molecule type" value="Genomic_DNA"/>
</dbReference>
<dbReference type="Proteomes" id="UP000304951">
    <property type="component" value="Unassembled WGS sequence"/>
</dbReference>
<proteinExistence type="predicted"/>
<accession>A0A4S8WVV0</accession>
<organism evidence="2 4">
    <name type="scientific">Aureobasidium pullulans</name>
    <name type="common">Black yeast</name>
    <name type="synonym">Pullularia pullulans</name>
    <dbReference type="NCBI Taxonomy" id="5580"/>
    <lineage>
        <taxon>Eukaryota</taxon>
        <taxon>Fungi</taxon>
        <taxon>Dikarya</taxon>
        <taxon>Ascomycota</taxon>
        <taxon>Pezizomycotina</taxon>
        <taxon>Dothideomycetes</taxon>
        <taxon>Dothideomycetidae</taxon>
        <taxon>Dothideales</taxon>
        <taxon>Saccotheciaceae</taxon>
        <taxon>Aureobasidium</taxon>
    </lineage>
</organism>
<comment type="caution">
    <text evidence="2">The sequence shown here is derived from an EMBL/GenBank/DDBJ whole genome shotgun (WGS) entry which is preliminary data.</text>
</comment>